<dbReference type="InterPro" id="IPR023696">
    <property type="entry name" value="Ureohydrolase_dom_sf"/>
</dbReference>
<reference evidence="3" key="1">
    <citation type="submission" date="2020-05" db="EMBL/GenBank/DDBJ databases">
        <authorList>
            <person name="Chiriac C."/>
            <person name="Salcher M."/>
            <person name="Ghai R."/>
            <person name="Kavagutti S V."/>
        </authorList>
    </citation>
    <scope>NUCLEOTIDE SEQUENCE</scope>
</reference>
<dbReference type="AlphaFoldDB" id="A0A6J6FPE3"/>
<dbReference type="GO" id="GO:0004407">
    <property type="term" value="F:histone deacetylase activity"/>
    <property type="evidence" value="ECO:0007669"/>
    <property type="project" value="TreeGrafter"/>
</dbReference>
<dbReference type="PANTHER" id="PTHR10625:SF19">
    <property type="entry name" value="HISTONE DEACETYLASE 12"/>
    <property type="match status" value="1"/>
</dbReference>
<evidence type="ECO:0000256" key="1">
    <source>
        <dbReference type="SAM" id="MobiDB-lite"/>
    </source>
</evidence>
<name>A0A6J6FPE3_9ZZZZ</name>
<dbReference type="PANTHER" id="PTHR10625">
    <property type="entry name" value="HISTONE DEACETYLASE HDAC1-RELATED"/>
    <property type="match status" value="1"/>
</dbReference>
<sequence>MRVFHSSDYCATDVAFDTTRKADAIAVSLVADPIPGVEVVAPTPATIDELLAVHSRPYVRAVLEGRPHDLAGSNGLGWDTGLARAVLASTGGVRDAALWALQHRTIAGSLSSGLHHARHEGGRGYCTVNGLVVGAKAARTAGARRVLILDLDAHCGGGTASLIDGVEGIEQIDVSVNSFDRYDDTDNARLFLAGSDDYLQVVRRALESIRDPHEIDLVLYNAGMDPCAGAGGPAGIDAFTMLHRERMVFSWSLHHQLPVAWVLAGGYTISISMEQLVGLHRVTIDHAAGAVLSQQRSDDADADDTDTADEAATAIDHPTTPDSHEETIHMDQQHDDHDDRTDTEAVPPATPERGTYSVRSEPPEKRQKPRFSQWSVLFDECRADPGEWRKAAVPLSKSTAMQFASDLRNAHKRAKTKARLKGLLPGERWDAQWGEVDGQYFIWLCFLGRIDEAA</sequence>
<dbReference type="GO" id="GO:0040029">
    <property type="term" value="P:epigenetic regulation of gene expression"/>
    <property type="evidence" value="ECO:0007669"/>
    <property type="project" value="TreeGrafter"/>
</dbReference>
<proteinExistence type="predicted"/>
<feature type="compositionally biased region" description="Basic and acidic residues" evidence="1">
    <location>
        <begin position="322"/>
        <end position="343"/>
    </location>
</feature>
<dbReference type="Pfam" id="PF00850">
    <property type="entry name" value="Hist_deacetyl"/>
    <property type="match status" value="1"/>
</dbReference>
<dbReference type="PRINTS" id="PR01270">
    <property type="entry name" value="HDASUPER"/>
</dbReference>
<dbReference type="InterPro" id="IPR023801">
    <property type="entry name" value="His_deacetylse_dom"/>
</dbReference>
<dbReference type="InterPro" id="IPR000286">
    <property type="entry name" value="HDACs"/>
</dbReference>
<feature type="domain" description="Histone deacetylase" evidence="2">
    <location>
        <begin position="25"/>
        <end position="271"/>
    </location>
</feature>
<accession>A0A6J6FPE3</accession>
<organism evidence="3">
    <name type="scientific">freshwater metagenome</name>
    <dbReference type="NCBI Taxonomy" id="449393"/>
    <lineage>
        <taxon>unclassified sequences</taxon>
        <taxon>metagenomes</taxon>
        <taxon>ecological metagenomes</taxon>
    </lineage>
</organism>
<protein>
    <submittedName>
        <fullName evidence="3">Unannotated protein</fullName>
    </submittedName>
</protein>
<feature type="region of interest" description="Disordered" evidence="1">
    <location>
        <begin position="312"/>
        <end position="371"/>
    </location>
</feature>
<dbReference type="InterPro" id="IPR037138">
    <property type="entry name" value="His_deacetylse_dom_sf"/>
</dbReference>
<dbReference type="Gene3D" id="3.40.800.20">
    <property type="entry name" value="Histone deacetylase domain"/>
    <property type="match status" value="2"/>
</dbReference>
<dbReference type="SUPFAM" id="SSF52768">
    <property type="entry name" value="Arginase/deacetylase"/>
    <property type="match status" value="1"/>
</dbReference>
<gene>
    <name evidence="3" type="ORF">UFOPK1493_03702</name>
</gene>
<evidence type="ECO:0000259" key="2">
    <source>
        <dbReference type="Pfam" id="PF00850"/>
    </source>
</evidence>
<evidence type="ECO:0000313" key="3">
    <source>
        <dbReference type="EMBL" id="CAB4590240.1"/>
    </source>
</evidence>
<dbReference type="EMBL" id="CAEZSR010000225">
    <property type="protein sequence ID" value="CAB4590240.1"/>
    <property type="molecule type" value="Genomic_DNA"/>
</dbReference>